<gene>
    <name evidence="1" type="ORF">SAMN04488563_0639</name>
</gene>
<sequence>MAHPFASMLVTLGFLRSELHLADDTREHDGCATPTSRRSPKLVTELELACRVGKIARSLVWLPAVRAEGFESAGAFRRAPLSSLAAVLAESPIDLG</sequence>
<name>A0A1H2GRT4_9ACTN</name>
<accession>A0A1H2GRT4</accession>
<dbReference type="EMBL" id="LT629791">
    <property type="protein sequence ID" value="SDU22221.1"/>
    <property type="molecule type" value="Genomic_DNA"/>
</dbReference>
<dbReference type="Proteomes" id="UP000182977">
    <property type="component" value="Chromosome I"/>
</dbReference>
<organism evidence="1 2">
    <name type="scientific">Jiangella alkaliphila</name>
    <dbReference type="NCBI Taxonomy" id="419479"/>
    <lineage>
        <taxon>Bacteria</taxon>
        <taxon>Bacillati</taxon>
        <taxon>Actinomycetota</taxon>
        <taxon>Actinomycetes</taxon>
        <taxon>Jiangellales</taxon>
        <taxon>Jiangellaceae</taxon>
        <taxon>Jiangella</taxon>
    </lineage>
</organism>
<evidence type="ECO:0000313" key="1">
    <source>
        <dbReference type="EMBL" id="SDU22221.1"/>
    </source>
</evidence>
<dbReference type="AlphaFoldDB" id="A0A1H2GRT4"/>
<dbReference type="OrthoDB" id="101887at2"/>
<evidence type="ECO:0000313" key="2">
    <source>
        <dbReference type="Proteomes" id="UP000182977"/>
    </source>
</evidence>
<protein>
    <submittedName>
        <fullName evidence="1">Uncharacterized protein</fullName>
    </submittedName>
</protein>
<dbReference type="RefSeq" id="WP_046766499.1">
    <property type="nucleotide sequence ID" value="NZ_KQ061219.1"/>
</dbReference>
<keyword evidence="2" id="KW-1185">Reference proteome</keyword>
<proteinExistence type="predicted"/>
<reference evidence="2" key="1">
    <citation type="submission" date="2016-10" db="EMBL/GenBank/DDBJ databases">
        <authorList>
            <person name="Varghese N."/>
            <person name="Submissions S."/>
        </authorList>
    </citation>
    <scope>NUCLEOTIDE SEQUENCE [LARGE SCALE GENOMIC DNA]</scope>
    <source>
        <strain evidence="2">DSM 45079</strain>
    </source>
</reference>
<dbReference type="STRING" id="419479.SAMN04488563_0639"/>